<dbReference type="PANTHER" id="PTHR31186">
    <property type="entry name" value="MODULATOR OF SMOOTHENED PROTEIN"/>
    <property type="match status" value="1"/>
</dbReference>
<dbReference type="Pfam" id="PF18800">
    <property type="entry name" value="Atthog"/>
    <property type="match status" value="1"/>
</dbReference>
<feature type="transmembrane region" description="Helical" evidence="1">
    <location>
        <begin position="108"/>
        <end position="128"/>
    </location>
</feature>
<dbReference type="AlphaFoldDB" id="A0AA88XZZ3"/>
<keyword evidence="1" id="KW-0472">Membrane</keyword>
<evidence type="ECO:0000313" key="3">
    <source>
        <dbReference type="Proteomes" id="UP001186944"/>
    </source>
</evidence>
<accession>A0AA88XZZ3</accession>
<dbReference type="EMBL" id="VSWD01000010">
    <property type="protein sequence ID" value="KAK3091356.1"/>
    <property type="molecule type" value="Genomic_DNA"/>
</dbReference>
<gene>
    <name evidence="2" type="ORF">FSP39_019228</name>
</gene>
<evidence type="ECO:0000256" key="1">
    <source>
        <dbReference type="SAM" id="Phobius"/>
    </source>
</evidence>
<name>A0AA88XZZ3_PINIB</name>
<feature type="transmembrane region" description="Helical" evidence="1">
    <location>
        <begin position="73"/>
        <end position="96"/>
    </location>
</feature>
<organism evidence="2 3">
    <name type="scientific">Pinctada imbricata</name>
    <name type="common">Atlantic pearl-oyster</name>
    <name type="synonym">Pinctada martensii</name>
    <dbReference type="NCBI Taxonomy" id="66713"/>
    <lineage>
        <taxon>Eukaryota</taxon>
        <taxon>Metazoa</taxon>
        <taxon>Spiralia</taxon>
        <taxon>Lophotrochozoa</taxon>
        <taxon>Mollusca</taxon>
        <taxon>Bivalvia</taxon>
        <taxon>Autobranchia</taxon>
        <taxon>Pteriomorphia</taxon>
        <taxon>Pterioida</taxon>
        <taxon>Pterioidea</taxon>
        <taxon>Pteriidae</taxon>
        <taxon>Pinctada</taxon>
    </lineage>
</organism>
<dbReference type="Gene3D" id="1.20.140.150">
    <property type="match status" value="1"/>
</dbReference>
<sequence length="175" mass="19776">MDRLSIISGALFLTADVFAIASLAMPRWIVSDIGRGRTYIGLLQSCMEVLGTKQDRQDGHICFTPSPIRVEWWLTFISISVGIFCVTVTIILLVISHWNYRVMKRARWLGFAAMILFCQAAVIFPIGFDMEQIGGEAYQLPNNYQVGISYIFFVLALWITVVSELFASKVCLPHF</sequence>
<dbReference type="InterPro" id="IPR037663">
    <property type="entry name" value="Mosmo"/>
</dbReference>
<dbReference type="GO" id="GO:0005794">
    <property type="term" value="C:Golgi apparatus"/>
    <property type="evidence" value="ECO:0007669"/>
    <property type="project" value="TreeGrafter"/>
</dbReference>
<feature type="transmembrane region" description="Helical" evidence="1">
    <location>
        <begin position="148"/>
        <end position="167"/>
    </location>
</feature>
<dbReference type="GO" id="GO:0045879">
    <property type="term" value="P:negative regulation of smoothened signaling pathway"/>
    <property type="evidence" value="ECO:0007669"/>
    <property type="project" value="TreeGrafter"/>
</dbReference>
<evidence type="ECO:0000313" key="2">
    <source>
        <dbReference type="EMBL" id="KAK3091356.1"/>
    </source>
</evidence>
<comment type="caution">
    <text evidence="2">The sequence shown here is derived from an EMBL/GenBank/DDBJ whole genome shotgun (WGS) entry which is preliminary data.</text>
</comment>
<dbReference type="Proteomes" id="UP001186944">
    <property type="component" value="Unassembled WGS sequence"/>
</dbReference>
<dbReference type="FunFam" id="1.20.140.150:FF:000006">
    <property type="entry name" value="uncharacterized protein C16orf52 homolog"/>
    <property type="match status" value="1"/>
</dbReference>
<keyword evidence="1" id="KW-1133">Transmembrane helix</keyword>
<reference evidence="2" key="1">
    <citation type="submission" date="2019-08" db="EMBL/GenBank/DDBJ databases">
        <title>The improved chromosome-level genome for the pearl oyster Pinctada fucata martensii using PacBio sequencing and Hi-C.</title>
        <authorList>
            <person name="Zheng Z."/>
        </authorList>
    </citation>
    <scope>NUCLEOTIDE SEQUENCE</scope>
    <source>
        <strain evidence="2">ZZ-2019</strain>
        <tissue evidence="2">Adductor muscle</tissue>
    </source>
</reference>
<dbReference type="GO" id="GO:0060170">
    <property type="term" value="C:ciliary membrane"/>
    <property type="evidence" value="ECO:0007669"/>
    <property type="project" value="TreeGrafter"/>
</dbReference>
<proteinExistence type="predicted"/>
<dbReference type="PANTHER" id="PTHR31186:SF1">
    <property type="entry name" value="MODULATOR OF SMOOTHENED PROTEIN"/>
    <property type="match status" value="1"/>
</dbReference>
<keyword evidence="3" id="KW-1185">Reference proteome</keyword>
<protein>
    <submittedName>
        <fullName evidence="2">Uncharacterized protein</fullName>
    </submittedName>
</protein>
<keyword evidence="1" id="KW-0812">Transmembrane</keyword>